<comment type="caution">
    <text evidence="4">The sequence shown here is derived from an EMBL/GenBank/DDBJ whole genome shotgun (WGS) entry which is preliminary data.</text>
</comment>
<sequence>MAPDPSEGKMSPPTPDIESERLTQEELDEKPWKYIGYKDFAKFMSSDDDFFAIRRFDRLHTRVLLYHQARISSMEEQLDTLDQQLSARNAEDVDNGSVREDVSERKDLIFGQISNALVEYDRLLCEHLRLKTSPEAPKATVGHITRWLSNRNHPIDSKETEFLGCSDLISASPSQKAPLRRWVEQAIIIPSARFLNKSSKRRSQDLAGRIHTTTLVDDAPLNVLASTTIFVAAMVMLIAPLWILAKVGSLDGKLGIITAFLMLFLGILNWGTVSRPFEILAATAGYSAVLVVFLQLNTPPTP</sequence>
<keyword evidence="2" id="KW-0812">Transmembrane</keyword>
<feature type="region of interest" description="Disordered" evidence="1">
    <location>
        <begin position="1"/>
        <end position="26"/>
    </location>
</feature>
<dbReference type="InterPro" id="IPR046529">
    <property type="entry name" value="DUF6594"/>
</dbReference>
<dbReference type="AlphaFoldDB" id="A0AAJ0F388"/>
<protein>
    <recommendedName>
        <fullName evidence="3">DUF6594 domain-containing protein</fullName>
    </recommendedName>
</protein>
<feature type="transmembrane region" description="Helical" evidence="2">
    <location>
        <begin position="254"/>
        <end position="273"/>
    </location>
</feature>
<feature type="domain" description="DUF6594" evidence="3">
    <location>
        <begin position="37"/>
        <end position="291"/>
    </location>
</feature>
<evidence type="ECO:0000259" key="3">
    <source>
        <dbReference type="Pfam" id="PF20237"/>
    </source>
</evidence>
<dbReference type="PANTHER" id="PTHR34502">
    <property type="entry name" value="DUF6594 DOMAIN-CONTAINING PROTEIN-RELATED"/>
    <property type="match status" value="1"/>
</dbReference>
<evidence type="ECO:0000256" key="1">
    <source>
        <dbReference type="SAM" id="MobiDB-lite"/>
    </source>
</evidence>
<feature type="transmembrane region" description="Helical" evidence="2">
    <location>
        <begin position="223"/>
        <end position="245"/>
    </location>
</feature>
<proteinExistence type="predicted"/>
<gene>
    <name evidence="4" type="ORF">QBC47DRAFT_389361</name>
</gene>
<dbReference type="Pfam" id="PF20237">
    <property type="entry name" value="DUF6594"/>
    <property type="match status" value="1"/>
</dbReference>
<dbReference type="Proteomes" id="UP001239445">
    <property type="component" value="Unassembled WGS sequence"/>
</dbReference>
<evidence type="ECO:0000256" key="2">
    <source>
        <dbReference type="SAM" id="Phobius"/>
    </source>
</evidence>
<dbReference type="PANTHER" id="PTHR34502:SF4">
    <property type="entry name" value="DUF6594 DOMAIN-CONTAINING PROTEIN"/>
    <property type="match status" value="1"/>
</dbReference>
<keyword evidence="5" id="KW-1185">Reference proteome</keyword>
<keyword evidence="2" id="KW-1133">Transmembrane helix</keyword>
<evidence type="ECO:0000313" key="4">
    <source>
        <dbReference type="EMBL" id="KAK1751962.1"/>
    </source>
</evidence>
<organism evidence="4 5">
    <name type="scientific">Echria macrotheca</name>
    <dbReference type="NCBI Taxonomy" id="438768"/>
    <lineage>
        <taxon>Eukaryota</taxon>
        <taxon>Fungi</taxon>
        <taxon>Dikarya</taxon>
        <taxon>Ascomycota</taxon>
        <taxon>Pezizomycotina</taxon>
        <taxon>Sordariomycetes</taxon>
        <taxon>Sordariomycetidae</taxon>
        <taxon>Sordariales</taxon>
        <taxon>Schizotheciaceae</taxon>
        <taxon>Echria</taxon>
    </lineage>
</organism>
<name>A0AAJ0F388_9PEZI</name>
<feature type="transmembrane region" description="Helical" evidence="2">
    <location>
        <begin position="279"/>
        <end position="296"/>
    </location>
</feature>
<keyword evidence="2" id="KW-0472">Membrane</keyword>
<dbReference type="EMBL" id="MU839840">
    <property type="protein sequence ID" value="KAK1751962.1"/>
    <property type="molecule type" value="Genomic_DNA"/>
</dbReference>
<evidence type="ECO:0000313" key="5">
    <source>
        <dbReference type="Proteomes" id="UP001239445"/>
    </source>
</evidence>
<reference evidence="4" key="1">
    <citation type="submission" date="2023-06" db="EMBL/GenBank/DDBJ databases">
        <title>Genome-scale phylogeny and comparative genomics of the fungal order Sordariales.</title>
        <authorList>
            <consortium name="Lawrence Berkeley National Laboratory"/>
            <person name="Hensen N."/>
            <person name="Bonometti L."/>
            <person name="Westerberg I."/>
            <person name="Brannstrom I.O."/>
            <person name="Guillou S."/>
            <person name="Cros-Aarteil S."/>
            <person name="Calhoun S."/>
            <person name="Haridas S."/>
            <person name="Kuo A."/>
            <person name="Mondo S."/>
            <person name="Pangilinan J."/>
            <person name="Riley R."/>
            <person name="Labutti K."/>
            <person name="Andreopoulos B."/>
            <person name="Lipzen A."/>
            <person name="Chen C."/>
            <person name="Yanf M."/>
            <person name="Daum C."/>
            <person name="Ng V."/>
            <person name="Clum A."/>
            <person name="Steindorff A."/>
            <person name="Ohm R."/>
            <person name="Martin F."/>
            <person name="Silar P."/>
            <person name="Natvig D."/>
            <person name="Lalanne C."/>
            <person name="Gautier V."/>
            <person name="Ament-Velasquez S.L."/>
            <person name="Kruys A."/>
            <person name="Hutchinson M.I."/>
            <person name="Powell A.J."/>
            <person name="Barry K."/>
            <person name="Miller A.N."/>
            <person name="Grigoriev I.V."/>
            <person name="Debuchy R."/>
            <person name="Gladieux P."/>
            <person name="Thoren M.H."/>
            <person name="Johannesson H."/>
        </authorList>
    </citation>
    <scope>NUCLEOTIDE SEQUENCE</scope>
    <source>
        <strain evidence="4">PSN4</strain>
    </source>
</reference>
<accession>A0AAJ0F388</accession>